<dbReference type="PANTHER" id="PTHR42831">
    <property type="entry name" value="FE-S PROTEIN MATURATION AUXILIARY FACTOR YITW"/>
    <property type="match status" value="1"/>
</dbReference>
<dbReference type="Proteomes" id="UP000034531">
    <property type="component" value="Unassembled WGS sequence"/>
</dbReference>
<dbReference type="InterPro" id="IPR034904">
    <property type="entry name" value="FSCA_dom_sf"/>
</dbReference>
<reference evidence="2 3" key="1">
    <citation type="journal article" date="2015" name="Nature">
        <title>rRNA introns, odd ribosomes, and small enigmatic genomes across a large radiation of phyla.</title>
        <authorList>
            <person name="Brown C.T."/>
            <person name="Hug L.A."/>
            <person name="Thomas B.C."/>
            <person name="Sharon I."/>
            <person name="Castelle C.J."/>
            <person name="Singh A."/>
            <person name="Wilkins M.J."/>
            <person name="Williams K.H."/>
            <person name="Banfield J.F."/>
        </authorList>
    </citation>
    <scope>NUCLEOTIDE SEQUENCE [LARGE SCALE GENOMIC DNA]</scope>
</reference>
<dbReference type="InterPro" id="IPR052339">
    <property type="entry name" value="Fe-S_Maturation_MIP18"/>
</dbReference>
<dbReference type="InterPro" id="IPR002744">
    <property type="entry name" value="MIP18-like"/>
</dbReference>
<proteinExistence type="predicted"/>
<dbReference type="EMBL" id="LBYI01000001">
    <property type="protein sequence ID" value="KKR51337.1"/>
    <property type="molecule type" value="Genomic_DNA"/>
</dbReference>
<feature type="domain" description="MIP18 family-like" evidence="1">
    <location>
        <begin position="5"/>
        <end position="75"/>
    </location>
</feature>
<dbReference type="Gene3D" id="3.30.300.130">
    <property type="entry name" value="Fe-S cluster assembly (FSCA)"/>
    <property type="match status" value="1"/>
</dbReference>
<evidence type="ECO:0000259" key="1">
    <source>
        <dbReference type="Pfam" id="PF01883"/>
    </source>
</evidence>
<evidence type="ECO:0000313" key="3">
    <source>
        <dbReference type="Proteomes" id="UP000034531"/>
    </source>
</evidence>
<organism evidence="2 3">
    <name type="scientific">Candidatus Curtissbacteria bacterium GW2011_GWA1_40_16</name>
    <dbReference type="NCBI Taxonomy" id="1618405"/>
    <lineage>
        <taxon>Bacteria</taxon>
        <taxon>Candidatus Curtissiibacteriota</taxon>
    </lineage>
</organism>
<dbReference type="AlphaFoldDB" id="A0A0G0UMA0"/>
<name>A0A0G0UMA0_9BACT</name>
<dbReference type="PATRIC" id="fig|1618405.3.peg.24"/>
<sequence length="100" mass="11101">MVTQEAIIEKLRECLDPELGINIVDLGLVYSINIDDTNVGVQMTLTTPGCPLDSYFVKDVTTKLKTLKGVKDVLVELTFDPPWDPAKMSDETRDVLGFVN</sequence>
<dbReference type="Pfam" id="PF01883">
    <property type="entry name" value="FeS_assembly_P"/>
    <property type="match status" value="1"/>
</dbReference>
<protein>
    <recommendedName>
        <fullName evidence="1">MIP18 family-like domain-containing protein</fullName>
    </recommendedName>
</protein>
<gene>
    <name evidence="2" type="ORF">UT84_C0001G0022</name>
</gene>
<dbReference type="SUPFAM" id="SSF117916">
    <property type="entry name" value="Fe-S cluster assembly (FSCA) domain-like"/>
    <property type="match status" value="1"/>
</dbReference>
<accession>A0A0G0UMA0</accession>
<comment type="caution">
    <text evidence="2">The sequence shown here is derived from an EMBL/GenBank/DDBJ whole genome shotgun (WGS) entry which is preliminary data.</text>
</comment>
<dbReference type="PANTHER" id="PTHR42831:SF1">
    <property type="entry name" value="FE-S PROTEIN MATURATION AUXILIARY FACTOR YITW"/>
    <property type="match status" value="1"/>
</dbReference>
<evidence type="ECO:0000313" key="2">
    <source>
        <dbReference type="EMBL" id="KKR51337.1"/>
    </source>
</evidence>